<dbReference type="GO" id="GO:0030313">
    <property type="term" value="C:cell envelope"/>
    <property type="evidence" value="ECO:0007669"/>
    <property type="project" value="UniProtKB-SubCell"/>
</dbReference>
<dbReference type="Pfam" id="PF25975">
    <property type="entry name" value="CzcB_C"/>
    <property type="match status" value="1"/>
</dbReference>
<organism evidence="5">
    <name type="scientific">Singulisphaera sp. Ch08</name>
    <dbReference type="NCBI Taxonomy" id="3120278"/>
    <lineage>
        <taxon>Bacteria</taxon>
        <taxon>Pseudomonadati</taxon>
        <taxon>Planctomycetota</taxon>
        <taxon>Planctomycetia</taxon>
        <taxon>Isosphaerales</taxon>
        <taxon>Isosphaeraceae</taxon>
        <taxon>Singulisphaera</taxon>
    </lineage>
</organism>
<gene>
    <name evidence="5" type="ORF">V5E97_14575</name>
</gene>
<dbReference type="Gene3D" id="2.40.30.170">
    <property type="match status" value="1"/>
</dbReference>
<sequence length="484" mass="52868">MARGIPLLAQNEAAVLAPRLKSNADAPRADDPPSYVVKPGKLGVTVEEGGLLEATQNQDVFCQVAGQTVIISIVPDGTRVAKGELVCELDSAALKDQLTNQYIATSGAEAAYQNAKLTQEVAEIAVAEYTGGIYPQELQTVKAEIAAAEMAIQKAEVRKDRTLHARKLLNELLAVKRDNKTVGEVIADLDIDDRLEVTIENLAREKIALELAKVKQIVLEKFTSQMKTKELQSDVEKAKSNMLAKEQTWDLEKKKQAKLEFQIKNCRLLAPGDGVVVYANDTSRFGASRPPQIEEGAVVRERQKIFSLPDLSRPLRVNVKIPDSVIEWVTRGLSARIKLDEVVDKPLVGTVEGIAPLPDPSSSSTPNARFYTAHITIEDGPAGLIPGMTAQVEIRTPELENVLYLPVPSVVYYDRSDHVAVKNNDGGFEWRKVTLGLSDGYLIEVKEGLQSGEVIALEPAPLLNKGQKFKISISPPRPAPQPRP</sequence>
<evidence type="ECO:0000313" key="5">
    <source>
        <dbReference type="EMBL" id="XBH07216.1"/>
    </source>
</evidence>
<comment type="subcellular location">
    <subcellularLocation>
        <location evidence="1">Cell envelope</location>
    </subcellularLocation>
</comment>
<dbReference type="RefSeq" id="WP_406700059.1">
    <property type="nucleotide sequence ID" value="NZ_CP155447.1"/>
</dbReference>
<evidence type="ECO:0000256" key="1">
    <source>
        <dbReference type="ARBA" id="ARBA00004196"/>
    </source>
</evidence>
<dbReference type="InterPro" id="IPR050465">
    <property type="entry name" value="UPF0194_transport"/>
</dbReference>
<feature type="domain" description="CzcB-like C-terminal circularly permuted SH3-like" evidence="4">
    <location>
        <begin position="424"/>
        <end position="457"/>
    </location>
</feature>
<dbReference type="EMBL" id="CP155447">
    <property type="protein sequence ID" value="XBH07216.1"/>
    <property type="molecule type" value="Genomic_DNA"/>
</dbReference>
<protein>
    <submittedName>
        <fullName evidence="5">HlyD family efflux transporter periplasmic adaptor subunit</fullName>
    </submittedName>
</protein>
<proteinExistence type="predicted"/>
<feature type="domain" description="CusB-like beta-barrel" evidence="3">
    <location>
        <begin position="317"/>
        <end position="396"/>
    </location>
</feature>
<reference evidence="5" key="1">
    <citation type="submission" date="2024-05" db="EMBL/GenBank/DDBJ databases">
        <title>Planctomycetes of the genus Singulisphaera possess chitinolytic capabilities.</title>
        <authorList>
            <person name="Ivanova A."/>
        </authorList>
    </citation>
    <scope>NUCLEOTIDE SEQUENCE</scope>
    <source>
        <strain evidence="5">Ch08T</strain>
    </source>
</reference>
<accession>A0AAU7CRD1</accession>
<dbReference type="InterPro" id="IPR058792">
    <property type="entry name" value="Beta-barrel_RND_2"/>
</dbReference>
<dbReference type="Pfam" id="PF25954">
    <property type="entry name" value="Beta-barrel_RND_2"/>
    <property type="match status" value="1"/>
</dbReference>
<dbReference type="InterPro" id="IPR058649">
    <property type="entry name" value="CzcB_C"/>
</dbReference>
<dbReference type="PANTHER" id="PTHR32347">
    <property type="entry name" value="EFFLUX SYSTEM COMPONENT YKNX-RELATED"/>
    <property type="match status" value="1"/>
</dbReference>
<evidence type="ECO:0000256" key="2">
    <source>
        <dbReference type="ARBA" id="ARBA00023054"/>
    </source>
</evidence>
<dbReference type="Gene3D" id="2.40.420.20">
    <property type="match status" value="1"/>
</dbReference>
<evidence type="ECO:0000259" key="3">
    <source>
        <dbReference type="Pfam" id="PF25954"/>
    </source>
</evidence>
<evidence type="ECO:0000259" key="4">
    <source>
        <dbReference type="Pfam" id="PF25975"/>
    </source>
</evidence>
<name>A0AAU7CRD1_9BACT</name>
<keyword evidence="2" id="KW-0175">Coiled coil</keyword>
<dbReference type="AlphaFoldDB" id="A0AAU7CRD1"/>
<dbReference type="PANTHER" id="PTHR32347:SF23">
    <property type="entry name" value="BLL5650 PROTEIN"/>
    <property type="match status" value="1"/>
</dbReference>